<dbReference type="GeneID" id="87959184"/>
<evidence type="ECO:0000256" key="1">
    <source>
        <dbReference type="ARBA" id="ARBA00023002"/>
    </source>
</evidence>
<dbReference type="Gene3D" id="3.40.605.10">
    <property type="entry name" value="Aldehyde Dehydrogenase, Chain A, domain 1"/>
    <property type="match status" value="1"/>
</dbReference>
<accession>A0ABZ1D7L7</accession>
<keyword evidence="6" id="KW-1185">Reference proteome</keyword>
<name>A0ABZ1D7L7_9TREE</name>
<feature type="domain" description="Aldehyde dehydrogenase" evidence="4">
    <location>
        <begin position="39"/>
        <end position="498"/>
    </location>
</feature>
<dbReference type="EMBL" id="CP141890">
    <property type="protein sequence ID" value="WRT70060.1"/>
    <property type="molecule type" value="Genomic_DNA"/>
</dbReference>
<dbReference type="SUPFAM" id="SSF53720">
    <property type="entry name" value="ALDH-like"/>
    <property type="match status" value="1"/>
</dbReference>
<dbReference type="RefSeq" id="XP_062794799.1">
    <property type="nucleotide sequence ID" value="XM_062938748.1"/>
</dbReference>
<evidence type="ECO:0000313" key="6">
    <source>
        <dbReference type="Proteomes" id="UP001329825"/>
    </source>
</evidence>
<organism evidence="5 6">
    <name type="scientific">Kwoniella shivajii</name>
    <dbReference type="NCBI Taxonomy" id="564305"/>
    <lineage>
        <taxon>Eukaryota</taxon>
        <taxon>Fungi</taxon>
        <taxon>Dikarya</taxon>
        <taxon>Basidiomycota</taxon>
        <taxon>Agaricomycotina</taxon>
        <taxon>Tremellomycetes</taxon>
        <taxon>Tremellales</taxon>
        <taxon>Cryptococcaceae</taxon>
        <taxon>Kwoniella</taxon>
    </lineage>
</organism>
<keyword evidence="1 3" id="KW-0560">Oxidoreductase</keyword>
<gene>
    <name evidence="5" type="ORF">IL334_007054</name>
</gene>
<sequence length="512" mass="55269">MFSQVKAKSGKTLNGSSCTEAIIINTIPLLIDGKEVLHESQDDTFKVYHPEHGKQTSLVQGANEETVGKAIAGAKEAFSSWSKIPAFKRRDILWKAAELLQERKKELEESYRHDTHVSEMITEFDNGMAAEHLRSAATIATEIKGEIPPVLEGTLSLVTRVPYGVIFSMSPFNMGSILAIRTFCYALACGNTVVWKANPTVPSLHMGLCKVMWDAGVPPGALQMIHFAPGTEPKLTEQVLAHPDIRLVNFTGSTRVGSIIGSLAGKYVKPAILELGGNAPALVFASADLRLAANNIVFGGLVHSGQICMSTSRIVVVKEAADELIKELESIVKDNFPHIGKMGLATQGGVDKMVHLVEDAVKKGAVPLGHAISIQKRPSSDHDAIGYTPIILDRVTSEQQIYTEETFGPSLIVIRAKDVEDAIRIANDSDVGLSASIWTRDYKQALDVAQRIECGAVHINSTSVHDEPALPHGGFKNSGFGRFNSMAAGMAFTTTKSITMHEPKMLPLSVLG</sequence>
<feature type="active site" evidence="2">
    <location>
        <position position="274"/>
    </location>
</feature>
<dbReference type="InterPro" id="IPR029510">
    <property type="entry name" value="Ald_DH_CS_GLU"/>
</dbReference>
<dbReference type="InterPro" id="IPR015590">
    <property type="entry name" value="Aldehyde_DH_dom"/>
</dbReference>
<evidence type="ECO:0000256" key="3">
    <source>
        <dbReference type="RuleBase" id="RU003345"/>
    </source>
</evidence>
<evidence type="ECO:0000256" key="2">
    <source>
        <dbReference type="PROSITE-ProRule" id="PRU10007"/>
    </source>
</evidence>
<dbReference type="InterPro" id="IPR050740">
    <property type="entry name" value="Aldehyde_DH_Superfamily"/>
</dbReference>
<dbReference type="InterPro" id="IPR016161">
    <property type="entry name" value="Ald_DH/histidinol_DH"/>
</dbReference>
<dbReference type="Gene3D" id="3.40.309.10">
    <property type="entry name" value="Aldehyde Dehydrogenase, Chain A, domain 2"/>
    <property type="match status" value="1"/>
</dbReference>
<dbReference type="Pfam" id="PF00171">
    <property type="entry name" value="Aldedh"/>
    <property type="match status" value="1"/>
</dbReference>
<dbReference type="InterPro" id="IPR016162">
    <property type="entry name" value="Ald_DH_N"/>
</dbReference>
<proteinExistence type="inferred from homology"/>
<protein>
    <recommendedName>
        <fullName evidence="4">Aldehyde dehydrogenase domain-containing protein</fullName>
    </recommendedName>
</protein>
<dbReference type="PANTHER" id="PTHR43353:SF6">
    <property type="entry name" value="CYTOPLASMIC ALDEHYDE DEHYDROGENASE (EUROFUNG)"/>
    <property type="match status" value="1"/>
</dbReference>
<dbReference type="PANTHER" id="PTHR43353">
    <property type="entry name" value="SUCCINATE-SEMIALDEHYDE DEHYDROGENASE, MITOCHONDRIAL"/>
    <property type="match status" value="1"/>
</dbReference>
<dbReference type="Proteomes" id="UP001329825">
    <property type="component" value="Chromosome 10"/>
</dbReference>
<comment type="similarity">
    <text evidence="3">Belongs to the aldehyde dehydrogenase family.</text>
</comment>
<evidence type="ECO:0000259" key="4">
    <source>
        <dbReference type="Pfam" id="PF00171"/>
    </source>
</evidence>
<reference evidence="5 6" key="1">
    <citation type="submission" date="2024-01" db="EMBL/GenBank/DDBJ databases">
        <title>Comparative genomics of Cryptococcus and Kwoniella reveals pathogenesis evolution and contrasting modes of karyotype evolution via chromosome fusion or intercentromeric recombination.</title>
        <authorList>
            <person name="Coelho M.A."/>
            <person name="David-Palma M."/>
            <person name="Shea T."/>
            <person name="Bowers K."/>
            <person name="McGinley-Smith S."/>
            <person name="Mohammad A.W."/>
            <person name="Gnirke A."/>
            <person name="Yurkov A.M."/>
            <person name="Nowrousian M."/>
            <person name="Sun S."/>
            <person name="Cuomo C.A."/>
            <person name="Heitman J."/>
        </authorList>
    </citation>
    <scope>NUCLEOTIDE SEQUENCE [LARGE SCALE GENOMIC DNA]</scope>
    <source>
        <strain evidence="5">CBS 11374</strain>
    </source>
</reference>
<dbReference type="InterPro" id="IPR016163">
    <property type="entry name" value="Ald_DH_C"/>
</dbReference>
<evidence type="ECO:0000313" key="5">
    <source>
        <dbReference type="EMBL" id="WRT70060.1"/>
    </source>
</evidence>
<dbReference type="PROSITE" id="PS00687">
    <property type="entry name" value="ALDEHYDE_DEHYDR_GLU"/>
    <property type="match status" value="1"/>
</dbReference>